<reference evidence="4" key="1">
    <citation type="journal article" date="2020" name="bioRxiv">
        <title>Comparative genomics of Chlamydomonas.</title>
        <authorList>
            <person name="Craig R.J."/>
            <person name="Hasan A.R."/>
            <person name="Ness R.W."/>
            <person name="Keightley P.D."/>
        </authorList>
    </citation>
    <scope>NUCLEOTIDE SEQUENCE</scope>
    <source>
        <strain evidence="4">CCAP 11/173</strain>
    </source>
</reference>
<dbReference type="PANTHER" id="PTHR24198">
    <property type="entry name" value="ANKYRIN REPEAT AND PROTEIN KINASE DOMAIN-CONTAINING PROTEIN"/>
    <property type="match status" value="1"/>
</dbReference>
<keyword evidence="2" id="KW-0040">ANK repeat</keyword>
<dbReference type="OrthoDB" id="7464126at2759"/>
<dbReference type="Pfam" id="PF12796">
    <property type="entry name" value="Ank_2"/>
    <property type="match status" value="1"/>
</dbReference>
<keyword evidence="1" id="KW-0677">Repeat</keyword>
<evidence type="ECO:0000256" key="3">
    <source>
        <dbReference type="SAM" id="MobiDB-lite"/>
    </source>
</evidence>
<evidence type="ECO:0000256" key="2">
    <source>
        <dbReference type="ARBA" id="ARBA00023043"/>
    </source>
</evidence>
<accession>A0A835WI42</accession>
<dbReference type="SUPFAM" id="SSF48403">
    <property type="entry name" value="Ankyrin repeat"/>
    <property type="match status" value="1"/>
</dbReference>
<dbReference type="InterPro" id="IPR036770">
    <property type="entry name" value="Ankyrin_rpt-contain_sf"/>
</dbReference>
<dbReference type="PANTHER" id="PTHR24198:SF185">
    <property type="entry name" value="ANKYRIN-3"/>
    <property type="match status" value="1"/>
</dbReference>
<gene>
    <name evidence="4" type="ORF">HYH02_007336</name>
</gene>
<feature type="compositionally biased region" description="Low complexity" evidence="3">
    <location>
        <begin position="363"/>
        <end position="375"/>
    </location>
</feature>
<keyword evidence="5" id="KW-1185">Reference proteome</keyword>
<dbReference type="SMART" id="SM00248">
    <property type="entry name" value="ANK"/>
    <property type="match status" value="4"/>
</dbReference>
<comment type="caution">
    <text evidence="4">The sequence shown here is derived from an EMBL/GenBank/DDBJ whole genome shotgun (WGS) entry which is preliminary data.</text>
</comment>
<dbReference type="AlphaFoldDB" id="A0A835WI42"/>
<dbReference type="GO" id="GO:0005737">
    <property type="term" value="C:cytoplasm"/>
    <property type="evidence" value="ECO:0007669"/>
    <property type="project" value="TreeGrafter"/>
</dbReference>
<feature type="region of interest" description="Disordered" evidence="3">
    <location>
        <begin position="363"/>
        <end position="385"/>
    </location>
</feature>
<organism evidence="4 5">
    <name type="scientific">Chlamydomonas schloesseri</name>
    <dbReference type="NCBI Taxonomy" id="2026947"/>
    <lineage>
        <taxon>Eukaryota</taxon>
        <taxon>Viridiplantae</taxon>
        <taxon>Chlorophyta</taxon>
        <taxon>core chlorophytes</taxon>
        <taxon>Chlorophyceae</taxon>
        <taxon>CS clade</taxon>
        <taxon>Chlamydomonadales</taxon>
        <taxon>Chlamydomonadaceae</taxon>
        <taxon>Chlamydomonas</taxon>
    </lineage>
</organism>
<feature type="compositionally biased region" description="Low complexity" evidence="3">
    <location>
        <begin position="310"/>
        <end position="328"/>
    </location>
</feature>
<dbReference type="InterPro" id="IPR002110">
    <property type="entry name" value="Ankyrin_rpt"/>
</dbReference>
<feature type="region of interest" description="Disordered" evidence="3">
    <location>
        <begin position="298"/>
        <end position="345"/>
    </location>
</feature>
<feature type="compositionally biased region" description="Low complexity" evidence="3">
    <location>
        <begin position="335"/>
        <end position="345"/>
    </location>
</feature>
<evidence type="ECO:0000256" key="1">
    <source>
        <dbReference type="ARBA" id="ARBA00022737"/>
    </source>
</evidence>
<name>A0A835WI42_9CHLO</name>
<evidence type="ECO:0000313" key="5">
    <source>
        <dbReference type="Proteomes" id="UP000613740"/>
    </source>
</evidence>
<proteinExistence type="predicted"/>
<dbReference type="Gene3D" id="1.25.40.20">
    <property type="entry name" value="Ankyrin repeat-containing domain"/>
    <property type="match status" value="2"/>
</dbReference>
<sequence length="481" mass="46921">MEQLDQHSRLTDLPVPVLQHIVAMSGTSAVACASHMLQAVFTSVVGCPGLCARFLLARHGAATALYHAYNAPELRMLLQPLSSSQASSAPAESHAAHDAFLSLIKELLKLGAHLKPQARFLLTAAASYGDTRVLEILLRNGADAASCGGRALVAAASAGFTEAMDLLLAAGVSARAENGAALRAACKHGQLAAARVLLRRGADPRAAAGAALVEAAGMGHLAVVLELLAAGADARADGSRALQEAAAGGYAPVVLALLVAGAQPGARNGLALRRAAAGNHTAVVQVLQAAASRDISVPGIAPSSAGDPQGRGAATSGTAATGTSPPRGAAGGAGSIAAPASGRSNSGGWSSVAAVAISASPAASGASAGRRGSNGCTAPSRPTAANMNDARARATVQGGGAYWLAGTVMGGCANGPGAACVPGTAGVTPPPRARHASQPHSPVCAVAGSDARSLFASVMMCGAHAAGGAAAAHMSIGGQSI</sequence>
<dbReference type="EMBL" id="JAEHOD010000020">
    <property type="protein sequence ID" value="KAG2447880.1"/>
    <property type="molecule type" value="Genomic_DNA"/>
</dbReference>
<evidence type="ECO:0000313" key="4">
    <source>
        <dbReference type="EMBL" id="KAG2447880.1"/>
    </source>
</evidence>
<dbReference type="Proteomes" id="UP000613740">
    <property type="component" value="Unassembled WGS sequence"/>
</dbReference>
<protein>
    <submittedName>
        <fullName evidence="4">Uncharacterized protein</fullName>
    </submittedName>
</protein>